<feature type="compositionally biased region" description="Basic residues" evidence="1">
    <location>
        <begin position="78"/>
        <end position="90"/>
    </location>
</feature>
<proteinExistence type="predicted"/>
<feature type="region of interest" description="Disordered" evidence="1">
    <location>
        <begin position="1"/>
        <end position="25"/>
    </location>
</feature>
<reference evidence="2" key="1">
    <citation type="journal article" date="2023" name="Science">
        <title>Elucidation of the pathway for biosynthesis of saponin adjuvants from the soapbark tree.</title>
        <authorList>
            <person name="Reed J."/>
            <person name="Orme A."/>
            <person name="El-Demerdash A."/>
            <person name="Owen C."/>
            <person name="Martin L.B.B."/>
            <person name="Misra R.C."/>
            <person name="Kikuchi S."/>
            <person name="Rejzek M."/>
            <person name="Martin A.C."/>
            <person name="Harkess A."/>
            <person name="Leebens-Mack J."/>
            <person name="Louveau T."/>
            <person name="Stephenson M.J."/>
            <person name="Osbourn A."/>
        </authorList>
    </citation>
    <scope>NUCLEOTIDE SEQUENCE</scope>
    <source>
        <strain evidence="2">S10</strain>
    </source>
</reference>
<evidence type="ECO:0000313" key="2">
    <source>
        <dbReference type="EMBL" id="KAJ7944210.1"/>
    </source>
</evidence>
<dbReference type="KEGG" id="qsa:O6P43_033649"/>
<organism evidence="2 3">
    <name type="scientific">Quillaja saponaria</name>
    <name type="common">Soap bark tree</name>
    <dbReference type="NCBI Taxonomy" id="32244"/>
    <lineage>
        <taxon>Eukaryota</taxon>
        <taxon>Viridiplantae</taxon>
        <taxon>Streptophyta</taxon>
        <taxon>Embryophyta</taxon>
        <taxon>Tracheophyta</taxon>
        <taxon>Spermatophyta</taxon>
        <taxon>Magnoliopsida</taxon>
        <taxon>eudicotyledons</taxon>
        <taxon>Gunneridae</taxon>
        <taxon>Pentapetalae</taxon>
        <taxon>rosids</taxon>
        <taxon>fabids</taxon>
        <taxon>Fabales</taxon>
        <taxon>Quillajaceae</taxon>
        <taxon>Quillaja</taxon>
    </lineage>
</organism>
<name>A0AAD7KR12_QUISA</name>
<dbReference type="AlphaFoldDB" id="A0AAD7KR12"/>
<feature type="compositionally biased region" description="Basic and acidic residues" evidence="1">
    <location>
        <begin position="128"/>
        <end position="142"/>
    </location>
</feature>
<feature type="compositionally biased region" description="Polar residues" evidence="1">
    <location>
        <begin position="91"/>
        <end position="101"/>
    </location>
</feature>
<protein>
    <submittedName>
        <fullName evidence="2">Uncharacterized protein</fullName>
    </submittedName>
</protein>
<evidence type="ECO:0000313" key="3">
    <source>
        <dbReference type="Proteomes" id="UP001163823"/>
    </source>
</evidence>
<gene>
    <name evidence="2" type="ORF">O6P43_033649</name>
</gene>
<feature type="region of interest" description="Disordered" evidence="1">
    <location>
        <begin position="120"/>
        <end position="178"/>
    </location>
</feature>
<feature type="region of interest" description="Disordered" evidence="1">
    <location>
        <begin position="64"/>
        <end position="104"/>
    </location>
</feature>
<evidence type="ECO:0000256" key="1">
    <source>
        <dbReference type="SAM" id="MobiDB-lite"/>
    </source>
</evidence>
<dbReference type="EMBL" id="JARAOO010000014">
    <property type="protein sequence ID" value="KAJ7944210.1"/>
    <property type="molecule type" value="Genomic_DNA"/>
</dbReference>
<keyword evidence="3" id="KW-1185">Reference proteome</keyword>
<comment type="caution">
    <text evidence="2">The sequence shown here is derived from an EMBL/GenBank/DDBJ whole genome shotgun (WGS) entry which is preliminary data.</text>
</comment>
<accession>A0AAD7KR12</accession>
<sequence>MAPLAPISTVIQNQKKEKGSKGKKVYLRKAEEEKVGLPVGANSFALLNDEEEEGCTIVERVSEELKKKKKEEEEEKKKKSWRKNKKKKKYQSQPKQQQPDYNNWRMLRAKPLILPRHVLRSQIVLKKQKPDKEKAPAPEEKVPAPSPSPVEIVPDPFPVPVPVPETNNKKEQSAVDVDGYQRNSYNYNGSYLYNTGGYRQGRNFYYGFDETKGS</sequence>
<dbReference type="Proteomes" id="UP001163823">
    <property type="component" value="Chromosome 14"/>
</dbReference>